<protein>
    <recommendedName>
        <fullName evidence="4">WAP domain-containing protein</fullName>
    </recommendedName>
</protein>
<sequence length="154" mass="16318">LAAAPLSEDEFDVKPQVGVDGWLASPKRTTQPAIEARTEPPSKADKPGSCDTPKGFGIKCMTRLDQCTKDTNQCCMATRPPADEALSCERGWGLGWGWDGGRVGGGVRVRVGRGGGRGWRWRGVSASSRSVSCKRGWGWWGWGVGDRGVGGGVG</sequence>
<proteinExistence type="predicted"/>
<dbReference type="OrthoDB" id="6378273at2759"/>
<name>A0A423TZU1_PENVA</name>
<dbReference type="EMBL" id="QCYY01000901">
    <property type="protein sequence ID" value="ROT81958.1"/>
    <property type="molecule type" value="Genomic_DNA"/>
</dbReference>
<keyword evidence="3" id="KW-1185">Reference proteome</keyword>
<dbReference type="AlphaFoldDB" id="A0A423TZU1"/>
<reference evidence="2 3" key="1">
    <citation type="submission" date="2018-04" db="EMBL/GenBank/DDBJ databases">
        <authorList>
            <person name="Zhang X."/>
            <person name="Yuan J."/>
            <person name="Li F."/>
            <person name="Xiang J."/>
        </authorList>
    </citation>
    <scope>NUCLEOTIDE SEQUENCE [LARGE SCALE GENOMIC DNA]</scope>
    <source>
        <tissue evidence="2">Muscle</tissue>
    </source>
</reference>
<comment type="caution">
    <text evidence="2">The sequence shown here is derived from an EMBL/GenBank/DDBJ whole genome shotgun (WGS) entry which is preliminary data.</text>
</comment>
<feature type="region of interest" description="Disordered" evidence="1">
    <location>
        <begin position="1"/>
        <end position="51"/>
    </location>
</feature>
<evidence type="ECO:0000313" key="3">
    <source>
        <dbReference type="Proteomes" id="UP000283509"/>
    </source>
</evidence>
<organism evidence="2 3">
    <name type="scientific">Penaeus vannamei</name>
    <name type="common">Whiteleg shrimp</name>
    <name type="synonym">Litopenaeus vannamei</name>
    <dbReference type="NCBI Taxonomy" id="6689"/>
    <lineage>
        <taxon>Eukaryota</taxon>
        <taxon>Metazoa</taxon>
        <taxon>Ecdysozoa</taxon>
        <taxon>Arthropoda</taxon>
        <taxon>Crustacea</taxon>
        <taxon>Multicrustacea</taxon>
        <taxon>Malacostraca</taxon>
        <taxon>Eumalacostraca</taxon>
        <taxon>Eucarida</taxon>
        <taxon>Decapoda</taxon>
        <taxon>Dendrobranchiata</taxon>
        <taxon>Penaeoidea</taxon>
        <taxon>Penaeidae</taxon>
        <taxon>Penaeus</taxon>
    </lineage>
</organism>
<accession>A0A423TZU1</accession>
<reference evidence="2 3" key="2">
    <citation type="submission" date="2019-01" db="EMBL/GenBank/DDBJ databases">
        <title>The decoding of complex shrimp genome reveals the adaptation for benthos swimmer, frequently molting mechanism and breeding impact on genome.</title>
        <authorList>
            <person name="Sun Y."/>
            <person name="Gao Y."/>
            <person name="Yu Y."/>
        </authorList>
    </citation>
    <scope>NUCLEOTIDE SEQUENCE [LARGE SCALE GENOMIC DNA]</scope>
    <source>
        <tissue evidence="2">Muscle</tissue>
    </source>
</reference>
<feature type="non-terminal residue" evidence="2">
    <location>
        <position position="1"/>
    </location>
</feature>
<gene>
    <name evidence="2" type="ORF">C7M84_024868</name>
</gene>
<evidence type="ECO:0000256" key="1">
    <source>
        <dbReference type="SAM" id="MobiDB-lite"/>
    </source>
</evidence>
<feature type="compositionally biased region" description="Basic and acidic residues" evidence="1">
    <location>
        <begin position="36"/>
        <end position="48"/>
    </location>
</feature>
<evidence type="ECO:0000313" key="2">
    <source>
        <dbReference type="EMBL" id="ROT81958.1"/>
    </source>
</evidence>
<evidence type="ECO:0008006" key="4">
    <source>
        <dbReference type="Google" id="ProtNLM"/>
    </source>
</evidence>
<dbReference type="Proteomes" id="UP000283509">
    <property type="component" value="Unassembled WGS sequence"/>
</dbReference>